<dbReference type="AlphaFoldDB" id="A0A0B6ZC36"/>
<proteinExistence type="predicted"/>
<dbReference type="EMBL" id="HACG01019117">
    <property type="protein sequence ID" value="CEK65982.1"/>
    <property type="molecule type" value="Transcribed_RNA"/>
</dbReference>
<protein>
    <submittedName>
        <fullName evidence="1">Uncharacterized protein</fullName>
    </submittedName>
</protein>
<name>A0A0B6ZC36_9EUPU</name>
<sequence length="55" mass="6159">MDSIQKSHLKTLIWLYTPGHARVQSNKCVDTLVNNTPTQVGSIWTEPVSSMQCTL</sequence>
<gene>
    <name evidence="1" type="primary">ORF56899</name>
</gene>
<feature type="non-terminal residue" evidence="1">
    <location>
        <position position="55"/>
    </location>
</feature>
<evidence type="ECO:0000313" key="1">
    <source>
        <dbReference type="EMBL" id="CEK65982.1"/>
    </source>
</evidence>
<accession>A0A0B6ZC36</accession>
<organism evidence="1">
    <name type="scientific">Arion vulgaris</name>
    <dbReference type="NCBI Taxonomy" id="1028688"/>
    <lineage>
        <taxon>Eukaryota</taxon>
        <taxon>Metazoa</taxon>
        <taxon>Spiralia</taxon>
        <taxon>Lophotrochozoa</taxon>
        <taxon>Mollusca</taxon>
        <taxon>Gastropoda</taxon>
        <taxon>Heterobranchia</taxon>
        <taxon>Euthyneura</taxon>
        <taxon>Panpulmonata</taxon>
        <taxon>Eupulmonata</taxon>
        <taxon>Stylommatophora</taxon>
        <taxon>Helicina</taxon>
        <taxon>Arionoidea</taxon>
        <taxon>Arionidae</taxon>
        <taxon>Arion</taxon>
    </lineage>
</organism>
<reference evidence="1" key="1">
    <citation type="submission" date="2014-12" db="EMBL/GenBank/DDBJ databases">
        <title>Insight into the proteome of Arion vulgaris.</title>
        <authorList>
            <person name="Aradska J."/>
            <person name="Bulat T."/>
            <person name="Smidak R."/>
            <person name="Sarate P."/>
            <person name="Gangsoo J."/>
            <person name="Sialana F."/>
            <person name="Bilban M."/>
            <person name="Lubec G."/>
        </authorList>
    </citation>
    <scope>NUCLEOTIDE SEQUENCE</scope>
    <source>
        <tissue evidence="1">Skin</tissue>
    </source>
</reference>